<dbReference type="HAMAP" id="MF_00639">
    <property type="entry name" value="MurD"/>
    <property type="match status" value="1"/>
</dbReference>
<evidence type="ECO:0000256" key="2">
    <source>
        <dbReference type="ARBA" id="ARBA00004752"/>
    </source>
</evidence>
<evidence type="ECO:0000256" key="7">
    <source>
        <dbReference type="RuleBase" id="RU003664"/>
    </source>
</evidence>
<dbReference type="Gene3D" id="3.90.190.20">
    <property type="entry name" value="Mur ligase, C-terminal domain"/>
    <property type="match status" value="1"/>
</dbReference>
<dbReference type="Pfam" id="PF02875">
    <property type="entry name" value="Mur_ligase_C"/>
    <property type="match status" value="1"/>
</dbReference>
<evidence type="ECO:0000256" key="6">
    <source>
        <dbReference type="ARBA" id="ARBA00022840"/>
    </source>
</evidence>
<dbReference type="GO" id="GO:0005524">
    <property type="term" value="F:ATP binding"/>
    <property type="evidence" value="ECO:0007669"/>
    <property type="project" value="UniProtKB-KW"/>
</dbReference>
<evidence type="ECO:0000256" key="5">
    <source>
        <dbReference type="ARBA" id="ARBA00022741"/>
    </source>
</evidence>
<dbReference type="AlphaFoldDB" id="A0A956RMV0"/>
<keyword evidence="7" id="KW-0961">Cell wall biogenesis/degradation</keyword>
<comment type="subcellular location">
    <subcellularLocation>
        <location evidence="1 7">Cytoplasm</location>
    </subcellularLocation>
</comment>
<keyword evidence="6" id="KW-0067">ATP-binding</keyword>
<gene>
    <name evidence="10" type="primary">murD</name>
    <name evidence="10" type="ORF">KC729_03995</name>
</gene>
<dbReference type="GO" id="GO:0071555">
    <property type="term" value="P:cell wall organization"/>
    <property type="evidence" value="ECO:0007669"/>
    <property type="project" value="UniProtKB-KW"/>
</dbReference>
<comment type="catalytic activity">
    <reaction evidence="7">
        <text>UDP-N-acetyl-alpha-D-muramoyl-L-alanine + D-glutamate + ATP = UDP-N-acetyl-alpha-D-muramoyl-L-alanyl-D-glutamate + ADP + phosphate + H(+)</text>
        <dbReference type="Rhea" id="RHEA:16429"/>
        <dbReference type="ChEBI" id="CHEBI:15378"/>
        <dbReference type="ChEBI" id="CHEBI:29986"/>
        <dbReference type="ChEBI" id="CHEBI:30616"/>
        <dbReference type="ChEBI" id="CHEBI:43474"/>
        <dbReference type="ChEBI" id="CHEBI:83898"/>
        <dbReference type="ChEBI" id="CHEBI:83900"/>
        <dbReference type="ChEBI" id="CHEBI:456216"/>
        <dbReference type="EC" id="6.3.2.9"/>
    </reaction>
</comment>
<evidence type="ECO:0000256" key="4">
    <source>
        <dbReference type="ARBA" id="ARBA00022598"/>
    </source>
</evidence>
<keyword evidence="7" id="KW-0132">Cell division</keyword>
<dbReference type="InterPro" id="IPR013221">
    <property type="entry name" value="Mur_ligase_cen"/>
</dbReference>
<sequence length="459" mass="49287">LGLRLRHEPPCVAVLGLARSGWAAASLLAARTAARLLLLDRVPGASTEERMSGLRRSAHAVELRAGEHDAQWLDEIDLIIKSPGVDPRAPFVQAAVHAGVPVVGELELGALAARGPIGTISGTNGKSTTTAWTGDMMRRSGVAVQVVGNIGRPICEGVQEDPDAVFVAEVSSFQLEDSSRLHPRVATLLNLSPDHLDRHESFAAYRAAKLRMFQNQTAKDVAVLGDGPEMDELARVVVPARCLRVQMKDRGAEGCVLRDDRIWIRDRGLEVPLQPRARLSLPGRHNLENAMAAAATAHALGATPDAIAASLADFGGLPHRLEHVGTIAGIECINDSKATNVGSLEVALQAFDRPVRLIAGGVPKGQGFAPLATLVAQRTSGVYLIGEAAAQMEREWSTARSIRCPSLEAALDAALEDARVGDRILLSPGCASFDMFRDYEDRGDRFRALVQERVRERDR</sequence>
<protein>
    <recommendedName>
        <fullName evidence="7">UDP-N-acetylmuramoylalanine--D-glutamate ligase</fullName>
        <ecNumber evidence="7">6.3.2.9</ecNumber>
    </recommendedName>
</protein>
<evidence type="ECO:0000259" key="8">
    <source>
        <dbReference type="Pfam" id="PF02875"/>
    </source>
</evidence>
<dbReference type="Pfam" id="PF21799">
    <property type="entry name" value="MurD-like_N"/>
    <property type="match status" value="1"/>
</dbReference>
<dbReference type="GO" id="GO:0009252">
    <property type="term" value="P:peptidoglycan biosynthetic process"/>
    <property type="evidence" value="ECO:0007669"/>
    <property type="project" value="UniProtKB-KW"/>
</dbReference>
<dbReference type="GO" id="GO:0051301">
    <property type="term" value="P:cell division"/>
    <property type="evidence" value="ECO:0007669"/>
    <property type="project" value="UniProtKB-KW"/>
</dbReference>
<dbReference type="PANTHER" id="PTHR43692:SF1">
    <property type="entry name" value="UDP-N-ACETYLMURAMOYLALANINE--D-GLUTAMATE LIGASE"/>
    <property type="match status" value="1"/>
</dbReference>
<feature type="domain" description="Mur ligase C-terminal" evidence="8">
    <location>
        <begin position="319"/>
        <end position="428"/>
    </location>
</feature>
<dbReference type="GO" id="GO:0008360">
    <property type="term" value="P:regulation of cell shape"/>
    <property type="evidence" value="ECO:0007669"/>
    <property type="project" value="UniProtKB-KW"/>
</dbReference>
<dbReference type="PANTHER" id="PTHR43692">
    <property type="entry name" value="UDP-N-ACETYLMURAMOYLALANINE--D-GLUTAMATE LIGASE"/>
    <property type="match status" value="1"/>
</dbReference>
<dbReference type="SUPFAM" id="SSF53244">
    <property type="entry name" value="MurD-like peptide ligases, peptide-binding domain"/>
    <property type="match status" value="1"/>
</dbReference>
<dbReference type="NCBIfam" id="TIGR01087">
    <property type="entry name" value="murD"/>
    <property type="match status" value="1"/>
</dbReference>
<accession>A0A956RMV0</accession>
<keyword evidence="7" id="KW-0133">Cell shape</keyword>
<keyword evidence="4 10" id="KW-0436">Ligase</keyword>
<evidence type="ECO:0000313" key="10">
    <source>
        <dbReference type="EMBL" id="MCA9726821.1"/>
    </source>
</evidence>
<name>A0A956RMV0_UNCEI</name>
<evidence type="ECO:0000259" key="9">
    <source>
        <dbReference type="Pfam" id="PF08245"/>
    </source>
</evidence>
<dbReference type="InterPro" id="IPR005762">
    <property type="entry name" value="MurD"/>
</dbReference>
<dbReference type="InterPro" id="IPR036615">
    <property type="entry name" value="Mur_ligase_C_dom_sf"/>
</dbReference>
<dbReference type="GO" id="GO:0008764">
    <property type="term" value="F:UDP-N-acetylmuramoylalanine-D-glutamate ligase activity"/>
    <property type="evidence" value="ECO:0007669"/>
    <property type="project" value="UniProtKB-EC"/>
</dbReference>
<dbReference type="Gene3D" id="3.40.50.720">
    <property type="entry name" value="NAD(P)-binding Rossmann-like Domain"/>
    <property type="match status" value="1"/>
</dbReference>
<keyword evidence="3" id="KW-0963">Cytoplasm</keyword>
<reference evidence="10" key="1">
    <citation type="submission" date="2020-04" db="EMBL/GenBank/DDBJ databases">
        <authorList>
            <person name="Zhang T."/>
        </authorList>
    </citation>
    <scope>NUCLEOTIDE SEQUENCE</scope>
    <source>
        <strain evidence="10">HKST-UBA01</strain>
    </source>
</reference>
<feature type="domain" description="Mur ligase central" evidence="9">
    <location>
        <begin position="120"/>
        <end position="297"/>
    </location>
</feature>
<comment type="pathway">
    <text evidence="2 7">Cell wall biogenesis; peptidoglycan biosynthesis.</text>
</comment>
<dbReference type="Gene3D" id="3.40.1190.10">
    <property type="entry name" value="Mur-like, catalytic domain"/>
    <property type="match status" value="1"/>
</dbReference>
<dbReference type="InterPro" id="IPR004101">
    <property type="entry name" value="Mur_ligase_C"/>
</dbReference>
<keyword evidence="5" id="KW-0547">Nucleotide-binding</keyword>
<organism evidence="10 11">
    <name type="scientific">Eiseniibacteriota bacterium</name>
    <dbReference type="NCBI Taxonomy" id="2212470"/>
    <lineage>
        <taxon>Bacteria</taxon>
        <taxon>Candidatus Eiseniibacteriota</taxon>
    </lineage>
</organism>
<dbReference type="Pfam" id="PF08245">
    <property type="entry name" value="Mur_ligase_M"/>
    <property type="match status" value="1"/>
</dbReference>
<dbReference type="Proteomes" id="UP000697710">
    <property type="component" value="Unassembled WGS sequence"/>
</dbReference>
<keyword evidence="7" id="KW-0131">Cell cycle</keyword>
<evidence type="ECO:0000313" key="11">
    <source>
        <dbReference type="Proteomes" id="UP000697710"/>
    </source>
</evidence>
<dbReference type="InterPro" id="IPR036565">
    <property type="entry name" value="Mur-like_cat_sf"/>
</dbReference>
<proteinExistence type="inferred from homology"/>
<dbReference type="SUPFAM" id="SSF51984">
    <property type="entry name" value="MurCD N-terminal domain"/>
    <property type="match status" value="1"/>
</dbReference>
<feature type="non-terminal residue" evidence="10">
    <location>
        <position position="1"/>
    </location>
</feature>
<comment type="function">
    <text evidence="7">Cell wall formation. Catalyzes the addition of glutamate to the nucleotide precursor UDP-N-acetylmuramoyl-L-alanine (UMA).</text>
</comment>
<dbReference type="EC" id="6.3.2.9" evidence="7"/>
<reference evidence="10" key="2">
    <citation type="journal article" date="2021" name="Microbiome">
        <title>Successional dynamics and alternative stable states in a saline activated sludge microbial community over 9 years.</title>
        <authorList>
            <person name="Wang Y."/>
            <person name="Ye J."/>
            <person name="Ju F."/>
            <person name="Liu L."/>
            <person name="Boyd J.A."/>
            <person name="Deng Y."/>
            <person name="Parks D.H."/>
            <person name="Jiang X."/>
            <person name="Yin X."/>
            <person name="Woodcroft B.J."/>
            <person name="Tyson G.W."/>
            <person name="Hugenholtz P."/>
            <person name="Polz M.F."/>
            <person name="Zhang T."/>
        </authorList>
    </citation>
    <scope>NUCLEOTIDE SEQUENCE</scope>
    <source>
        <strain evidence="10">HKST-UBA01</strain>
    </source>
</reference>
<keyword evidence="7" id="KW-0573">Peptidoglycan synthesis</keyword>
<dbReference type="EMBL" id="JAGQHR010000072">
    <property type="protein sequence ID" value="MCA9726821.1"/>
    <property type="molecule type" value="Genomic_DNA"/>
</dbReference>
<dbReference type="GO" id="GO:0005737">
    <property type="term" value="C:cytoplasm"/>
    <property type="evidence" value="ECO:0007669"/>
    <property type="project" value="UniProtKB-SubCell"/>
</dbReference>
<evidence type="ECO:0000256" key="3">
    <source>
        <dbReference type="ARBA" id="ARBA00022490"/>
    </source>
</evidence>
<dbReference type="SUPFAM" id="SSF53623">
    <property type="entry name" value="MurD-like peptide ligases, catalytic domain"/>
    <property type="match status" value="1"/>
</dbReference>
<evidence type="ECO:0000256" key="1">
    <source>
        <dbReference type="ARBA" id="ARBA00004496"/>
    </source>
</evidence>
<comment type="caution">
    <text evidence="10">The sequence shown here is derived from an EMBL/GenBank/DDBJ whole genome shotgun (WGS) entry which is preliminary data.</text>
</comment>